<evidence type="ECO:0000256" key="4">
    <source>
        <dbReference type="PIRSR" id="PIRSR602401-1"/>
    </source>
</evidence>
<dbReference type="InterPro" id="IPR002401">
    <property type="entry name" value="Cyt_P450_E_grp-I"/>
</dbReference>
<dbReference type="CDD" id="cd11069">
    <property type="entry name" value="CYP_FUM15-like"/>
    <property type="match status" value="1"/>
</dbReference>
<dbReference type="AlphaFoldDB" id="A0AA40FA57"/>
<keyword evidence="7" id="KW-1185">Reference proteome</keyword>
<dbReference type="GO" id="GO:0020037">
    <property type="term" value="F:heme binding"/>
    <property type="evidence" value="ECO:0007669"/>
    <property type="project" value="InterPro"/>
</dbReference>
<dbReference type="Pfam" id="PF00067">
    <property type="entry name" value="p450"/>
    <property type="match status" value="1"/>
</dbReference>
<keyword evidence="1 4" id="KW-0349">Heme</keyword>
<accession>A0AA40FA57</accession>
<dbReference type="GO" id="GO:0004497">
    <property type="term" value="F:monooxygenase activity"/>
    <property type="evidence" value="ECO:0007669"/>
    <property type="project" value="InterPro"/>
</dbReference>
<dbReference type="GO" id="GO:0016705">
    <property type="term" value="F:oxidoreductase activity, acting on paired donors, with incorporation or reduction of molecular oxygen"/>
    <property type="evidence" value="ECO:0007669"/>
    <property type="project" value="InterPro"/>
</dbReference>
<dbReference type="PANTHER" id="PTHR24305:SF227">
    <property type="entry name" value="P450, PUTATIVE (EUROFUNG)-RELATED"/>
    <property type="match status" value="1"/>
</dbReference>
<dbReference type="FunFam" id="1.10.630.10:FF:000051">
    <property type="entry name" value="Cytochrome P450 monooxygenase (Fum15)"/>
    <property type="match status" value="1"/>
</dbReference>
<evidence type="ECO:0000313" key="7">
    <source>
        <dbReference type="Proteomes" id="UP001172155"/>
    </source>
</evidence>
<keyword evidence="5" id="KW-0812">Transmembrane</keyword>
<gene>
    <name evidence="6" type="ORF">B0T18DRAFT_442479</name>
</gene>
<dbReference type="PANTHER" id="PTHR24305">
    <property type="entry name" value="CYTOCHROME P450"/>
    <property type="match status" value="1"/>
</dbReference>
<keyword evidence="3 4" id="KW-0408">Iron</keyword>
<keyword evidence="2 4" id="KW-0479">Metal-binding</keyword>
<dbReference type="InterPro" id="IPR050121">
    <property type="entry name" value="Cytochrome_P450_monoxygenase"/>
</dbReference>
<dbReference type="PRINTS" id="PR00463">
    <property type="entry name" value="EP450I"/>
</dbReference>
<feature type="transmembrane region" description="Helical" evidence="5">
    <location>
        <begin position="30"/>
        <end position="55"/>
    </location>
</feature>
<evidence type="ECO:0000313" key="6">
    <source>
        <dbReference type="EMBL" id="KAK0754014.1"/>
    </source>
</evidence>
<comment type="caution">
    <text evidence="6">The sequence shown here is derived from an EMBL/GenBank/DDBJ whole genome shotgun (WGS) entry which is preliminary data.</text>
</comment>
<dbReference type="Gene3D" id="1.10.630.10">
    <property type="entry name" value="Cytochrome P450"/>
    <property type="match status" value="1"/>
</dbReference>
<proteinExistence type="predicted"/>
<dbReference type="EMBL" id="JAUKUD010000001">
    <property type="protein sequence ID" value="KAK0754014.1"/>
    <property type="molecule type" value="Genomic_DNA"/>
</dbReference>
<evidence type="ECO:0000256" key="5">
    <source>
        <dbReference type="SAM" id="Phobius"/>
    </source>
</evidence>
<keyword evidence="5" id="KW-1133">Transmembrane helix</keyword>
<dbReference type="SUPFAM" id="SSF48264">
    <property type="entry name" value="Cytochrome P450"/>
    <property type="match status" value="1"/>
</dbReference>
<protein>
    <submittedName>
        <fullName evidence="6">Cytochrome P450</fullName>
    </submittedName>
</protein>
<evidence type="ECO:0000256" key="2">
    <source>
        <dbReference type="ARBA" id="ARBA00022723"/>
    </source>
</evidence>
<sequence>MGLPYTSISAVALGAGYILSTGRVPQLPQYGFLAAFAATWTALFLSWATYTVILYPKFLSSLRHLPEPSGNSWWAGQFPMIRRDPTGVPQLKWINSVRNDGVIRYLGLFNEERLFITSPKALAEVLTTKNYDFEKPHAFRFFLGRILGIGLFFAEGDEHKAQRRKLMPAFAFRHVKDLYPTFWAKSQELVQGMTDVIHSGKGDAVSDTPEDGTVVVEVGAWASRATLDIIGVAGLGHDFGAIQDPNTKLSRTYNTVFQPNRQTLVFGLINLVLPGWILEKVPLKRNGVLQHATGVIRDTCHELIQEKKLKLARKEQTDVDILSVALESGGFTDENLVDQMMTFLLAGHETTASSMTWAAYLLAKHPDIQARLRAEVRSCLPSVGDTTTTVSSLDIDRMPYLNAFCTEVFRYFPPAALLTRDAACDTTIQGHHVPKGTRIVLCPWAVNRSESIWGPDAGTFNPERWLDGSAPSAYGMMTFLHGPRACIGREFAKAEFACLMAAWAGRFSFELHNKEQMDESKVDIQGALITRPVKGMYIKMTVVEGW</sequence>
<keyword evidence="5" id="KW-0472">Membrane</keyword>
<organism evidence="6 7">
    <name type="scientific">Schizothecium vesticola</name>
    <dbReference type="NCBI Taxonomy" id="314040"/>
    <lineage>
        <taxon>Eukaryota</taxon>
        <taxon>Fungi</taxon>
        <taxon>Dikarya</taxon>
        <taxon>Ascomycota</taxon>
        <taxon>Pezizomycotina</taxon>
        <taxon>Sordariomycetes</taxon>
        <taxon>Sordariomycetidae</taxon>
        <taxon>Sordariales</taxon>
        <taxon>Schizotheciaceae</taxon>
        <taxon>Schizothecium</taxon>
    </lineage>
</organism>
<dbReference type="Proteomes" id="UP001172155">
    <property type="component" value="Unassembled WGS sequence"/>
</dbReference>
<dbReference type="PRINTS" id="PR00385">
    <property type="entry name" value="P450"/>
</dbReference>
<dbReference type="GO" id="GO:0005506">
    <property type="term" value="F:iron ion binding"/>
    <property type="evidence" value="ECO:0007669"/>
    <property type="project" value="InterPro"/>
</dbReference>
<name>A0AA40FA57_9PEZI</name>
<dbReference type="InterPro" id="IPR001128">
    <property type="entry name" value="Cyt_P450"/>
</dbReference>
<evidence type="ECO:0000256" key="1">
    <source>
        <dbReference type="ARBA" id="ARBA00022617"/>
    </source>
</evidence>
<dbReference type="InterPro" id="IPR036396">
    <property type="entry name" value="Cyt_P450_sf"/>
</dbReference>
<evidence type="ECO:0000256" key="3">
    <source>
        <dbReference type="ARBA" id="ARBA00023004"/>
    </source>
</evidence>
<reference evidence="6" key="1">
    <citation type="submission" date="2023-06" db="EMBL/GenBank/DDBJ databases">
        <title>Genome-scale phylogeny and comparative genomics of the fungal order Sordariales.</title>
        <authorList>
            <consortium name="Lawrence Berkeley National Laboratory"/>
            <person name="Hensen N."/>
            <person name="Bonometti L."/>
            <person name="Westerberg I."/>
            <person name="Brannstrom I.O."/>
            <person name="Guillou S."/>
            <person name="Cros-Aarteil S."/>
            <person name="Calhoun S."/>
            <person name="Haridas S."/>
            <person name="Kuo A."/>
            <person name="Mondo S."/>
            <person name="Pangilinan J."/>
            <person name="Riley R."/>
            <person name="LaButti K."/>
            <person name="Andreopoulos B."/>
            <person name="Lipzen A."/>
            <person name="Chen C."/>
            <person name="Yanf M."/>
            <person name="Daum C."/>
            <person name="Ng V."/>
            <person name="Clum A."/>
            <person name="Steindorff A."/>
            <person name="Ohm R."/>
            <person name="Martin F."/>
            <person name="Silar P."/>
            <person name="Natvig D."/>
            <person name="Lalanne C."/>
            <person name="Gautier V."/>
            <person name="Ament-velasquez S.L."/>
            <person name="Kruys A."/>
            <person name="Hutchinson M.I."/>
            <person name="Powell A.J."/>
            <person name="Barry K."/>
            <person name="Miller A.N."/>
            <person name="Grigoriev I.V."/>
            <person name="Debuchy R."/>
            <person name="Gladieux P."/>
            <person name="Thoren M.H."/>
            <person name="Johannesson H."/>
        </authorList>
    </citation>
    <scope>NUCLEOTIDE SEQUENCE</scope>
    <source>
        <strain evidence="6">SMH3187-1</strain>
    </source>
</reference>
<comment type="cofactor">
    <cofactor evidence="4">
        <name>heme</name>
        <dbReference type="ChEBI" id="CHEBI:30413"/>
    </cofactor>
</comment>
<feature type="binding site" description="axial binding residue" evidence="4">
    <location>
        <position position="486"/>
    </location>
    <ligand>
        <name>heme</name>
        <dbReference type="ChEBI" id="CHEBI:30413"/>
    </ligand>
    <ligandPart>
        <name>Fe</name>
        <dbReference type="ChEBI" id="CHEBI:18248"/>
    </ligandPart>
</feature>